<sequence>MEDGGEKEGDEEGEQDSSEGTRRPKWMLDGLTLLRGCPQGGSEWDAVVETWTQLEKVYAFQTSSANLPSPGKVRPEEVHQWLKNGRSTTKKIKVKSQEKLVKDWWKWWGCLAPAWRNKEENGVLKTGETKGEWGPLVHPGANSMLTVLLPLVWWKEGEPADAASESWLAAVRDVLWVLQGLLSATKEKYVVFLSHVLTLIAVLSPLAPTLRLAQRGRANASDRLNSMNSNQ</sequence>
<protein>
    <submittedName>
        <fullName evidence="2">Uncharacterized protein</fullName>
    </submittedName>
</protein>
<evidence type="ECO:0000256" key="1">
    <source>
        <dbReference type="SAM" id="MobiDB-lite"/>
    </source>
</evidence>
<gene>
    <name evidence="2" type="ORF">DFH08DRAFT_724510</name>
</gene>
<evidence type="ECO:0000313" key="2">
    <source>
        <dbReference type="EMBL" id="KAJ7301189.1"/>
    </source>
</evidence>
<feature type="compositionally biased region" description="Acidic residues" evidence="1">
    <location>
        <begin position="8"/>
        <end position="17"/>
    </location>
</feature>
<dbReference type="AlphaFoldDB" id="A0AAD7E7U3"/>
<evidence type="ECO:0000313" key="3">
    <source>
        <dbReference type="Proteomes" id="UP001218218"/>
    </source>
</evidence>
<comment type="caution">
    <text evidence="2">The sequence shown here is derived from an EMBL/GenBank/DDBJ whole genome shotgun (WGS) entry which is preliminary data.</text>
</comment>
<accession>A0AAD7E7U3</accession>
<feature type="region of interest" description="Disordered" evidence="1">
    <location>
        <begin position="1"/>
        <end position="25"/>
    </location>
</feature>
<keyword evidence="3" id="KW-1185">Reference proteome</keyword>
<dbReference type="Proteomes" id="UP001218218">
    <property type="component" value="Unassembled WGS sequence"/>
</dbReference>
<organism evidence="2 3">
    <name type="scientific">Mycena albidolilacea</name>
    <dbReference type="NCBI Taxonomy" id="1033008"/>
    <lineage>
        <taxon>Eukaryota</taxon>
        <taxon>Fungi</taxon>
        <taxon>Dikarya</taxon>
        <taxon>Basidiomycota</taxon>
        <taxon>Agaricomycotina</taxon>
        <taxon>Agaricomycetes</taxon>
        <taxon>Agaricomycetidae</taxon>
        <taxon>Agaricales</taxon>
        <taxon>Marasmiineae</taxon>
        <taxon>Mycenaceae</taxon>
        <taxon>Mycena</taxon>
    </lineage>
</organism>
<name>A0AAD7E7U3_9AGAR</name>
<dbReference type="EMBL" id="JARIHO010000141">
    <property type="protein sequence ID" value="KAJ7301189.1"/>
    <property type="molecule type" value="Genomic_DNA"/>
</dbReference>
<reference evidence="2" key="1">
    <citation type="submission" date="2023-03" db="EMBL/GenBank/DDBJ databases">
        <title>Massive genome expansion in bonnet fungi (Mycena s.s.) driven by repeated elements and novel gene families across ecological guilds.</title>
        <authorList>
            <consortium name="Lawrence Berkeley National Laboratory"/>
            <person name="Harder C.B."/>
            <person name="Miyauchi S."/>
            <person name="Viragh M."/>
            <person name="Kuo A."/>
            <person name="Thoen E."/>
            <person name="Andreopoulos B."/>
            <person name="Lu D."/>
            <person name="Skrede I."/>
            <person name="Drula E."/>
            <person name="Henrissat B."/>
            <person name="Morin E."/>
            <person name="Kohler A."/>
            <person name="Barry K."/>
            <person name="LaButti K."/>
            <person name="Morin E."/>
            <person name="Salamov A."/>
            <person name="Lipzen A."/>
            <person name="Mereny Z."/>
            <person name="Hegedus B."/>
            <person name="Baldrian P."/>
            <person name="Stursova M."/>
            <person name="Weitz H."/>
            <person name="Taylor A."/>
            <person name="Grigoriev I.V."/>
            <person name="Nagy L.G."/>
            <person name="Martin F."/>
            <person name="Kauserud H."/>
        </authorList>
    </citation>
    <scope>NUCLEOTIDE SEQUENCE</scope>
    <source>
        <strain evidence="2">CBHHK002</strain>
    </source>
</reference>
<proteinExistence type="predicted"/>